<dbReference type="InterPro" id="IPR052434">
    <property type="entry name" value="Tectonic-like_complex_comp"/>
</dbReference>
<sequence length="116" mass="13500">MDWVMDVKFDPNDPRNSDVLQMKQLVQMGGSEGLSFHECWSQRKYFRLNIPNRIWEMALGIGIDAKLQTKRLVLMKKRYRKEVSVKAPIPLDDSEISDTLFEKIANPLEDDVGFLI</sequence>
<dbReference type="GO" id="GO:1905515">
    <property type="term" value="P:non-motile cilium assembly"/>
    <property type="evidence" value="ECO:0007669"/>
    <property type="project" value="TreeGrafter"/>
</dbReference>
<accession>A0AAD5T970</accession>
<dbReference type="PANTHER" id="PTHR20837:SF0">
    <property type="entry name" value="COILED-COIL AND C2 DOMAIN-CONTAINING PROTEIN 2A"/>
    <property type="match status" value="1"/>
</dbReference>
<comment type="caution">
    <text evidence="1">The sequence shown here is derived from an EMBL/GenBank/DDBJ whole genome shotgun (WGS) entry which is preliminary data.</text>
</comment>
<reference evidence="1" key="1">
    <citation type="submission" date="2020-05" db="EMBL/GenBank/DDBJ databases">
        <title>Phylogenomic resolution of chytrid fungi.</title>
        <authorList>
            <person name="Stajich J.E."/>
            <person name="Amses K."/>
            <person name="Simmons R."/>
            <person name="Seto K."/>
            <person name="Myers J."/>
            <person name="Bonds A."/>
            <person name="Quandt C.A."/>
            <person name="Barry K."/>
            <person name="Liu P."/>
            <person name="Grigoriev I."/>
            <person name="Longcore J.E."/>
            <person name="James T.Y."/>
        </authorList>
    </citation>
    <scope>NUCLEOTIDE SEQUENCE</scope>
    <source>
        <strain evidence="1">JEL0513</strain>
    </source>
</reference>
<dbReference type="Proteomes" id="UP001211907">
    <property type="component" value="Unassembled WGS sequence"/>
</dbReference>
<keyword evidence="2" id="KW-1185">Reference proteome</keyword>
<protein>
    <submittedName>
        <fullName evidence="1">Uncharacterized protein</fullName>
    </submittedName>
</protein>
<dbReference type="GO" id="GO:1904491">
    <property type="term" value="P:protein localization to ciliary transition zone"/>
    <property type="evidence" value="ECO:0007669"/>
    <property type="project" value="TreeGrafter"/>
</dbReference>
<evidence type="ECO:0000313" key="1">
    <source>
        <dbReference type="EMBL" id="KAJ3139071.1"/>
    </source>
</evidence>
<proteinExistence type="predicted"/>
<dbReference type="PANTHER" id="PTHR20837">
    <property type="entry name" value="CENTROSOMAL PROTEIN-RELATED"/>
    <property type="match status" value="1"/>
</dbReference>
<dbReference type="AlphaFoldDB" id="A0AAD5T970"/>
<organism evidence="1 2">
    <name type="scientific">Physocladia obscura</name>
    <dbReference type="NCBI Taxonomy" id="109957"/>
    <lineage>
        <taxon>Eukaryota</taxon>
        <taxon>Fungi</taxon>
        <taxon>Fungi incertae sedis</taxon>
        <taxon>Chytridiomycota</taxon>
        <taxon>Chytridiomycota incertae sedis</taxon>
        <taxon>Chytridiomycetes</taxon>
        <taxon>Chytridiales</taxon>
        <taxon>Chytriomycetaceae</taxon>
        <taxon>Physocladia</taxon>
    </lineage>
</organism>
<dbReference type="EMBL" id="JADGJH010000083">
    <property type="protein sequence ID" value="KAJ3139071.1"/>
    <property type="molecule type" value="Genomic_DNA"/>
</dbReference>
<evidence type="ECO:0000313" key="2">
    <source>
        <dbReference type="Proteomes" id="UP001211907"/>
    </source>
</evidence>
<gene>
    <name evidence="1" type="ORF">HK100_012101</name>
</gene>
<name>A0AAD5T970_9FUNG</name>
<dbReference type="GO" id="GO:0035869">
    <property type="term" value="C:ciliary transition zone"/>
    <property type="evidence" value="ECO:0007669"/>
    <property type="project" value="TreeGrafter"/>
</dbReference>